<feature type="domain" description="FlgO" evidence="1">
    <location>
        <begin position="93"/>
        <end position="219"/>
    </location>
</feature>
<proteinExistence type="predicted"/>
<accession>A0A1I1HVH6</accession>
<reference evidence="2 3" key="1">
    <citation type="submission" date="2016-10" db="EMBL/GenBank/DDBJ databases">
        <authorList>
            <person name="de Groot N.N."/>
        </authorList>
    </citation>
    <scope>NUCLEOTIDE SEQUENCE [LARGE SCALE GENOMIC DNA]</scope>
    <source>
        <strain evidence="2 3">DSM 6059</strain>
    </source>
</reference>
<keyword evidence="3" id="KW-1185">Reference proteome</keyword>
<dbReference type="EMBL" id="FOLO01000006">
    <property type="protein sequence ID" value="SFC25958.1"/>
    <property type="molecule type" value="Genomic_DNA"/>
</dbReference>
<dbReference type="RefSeq" id="WP_091981871.1">
    <property type="nucleotide sequence ID" value="NZ_FOLO01000006.1"/>
</dbReference>
<gene>
    <name evidence="2" type="ORF">SAMN02745724_01291</name>
</gene>
<dbReference type="Proteomes" id="UP000198862">
    <property type="component" value="Unassembled WGS sequence"/>
</dbReference>
<dbReference type="AlphaFoldDB" id="A0A1I1HVH6"/>
<protein>
    <recommendedName>
        <fullName evidence="1">FlgO domain-containing protein</fullName>
    </recommendedName>
</protein>
<evidence type="ECO:0000259" key="1">
    <source>
        <dbReference type="Pfam" id="PF17680"/>
    </source>
</evidence>
<evidence type="ECO:0000313" key="2">
    <source>
        <dbReference type="EMBL" id="SFC25958.1"/>
    </source>
</evidence>
<organism evidence="2 3">
    <name type="scientific">Pseudoalteromonas denitrificans DSM 6059</name>
    <dbReference type="NCBI Taxonomy" id="1123010"/>
    <lineage>
        <taxon>Bacteria</taxon>
        <taxon>Pseudomonadati</taxon>
        <taxon>Pseudomonadota</taxon>
        <taxon>Gammaproteobacteria</taxon>
        <taxon>Alteromonadales</taxon>
        <taxon>Pseudoalteromonadaceae</taxon>
        <taxon>Pseudoalteromonas</taxon>
    </lineage>
</organism>
<dbReference type="Pfam" id="PF17680">
    <property type="entry name" value="FlgO"/>
    <property type="match status" value="1"/>
</dbReference>
<dbReference type="PROSITE" id="PS51257">
    <property type="entry name" value="PROKAR_LIPOPROTEIN"/>
    <property type="match status" value="1"/>
</dbReference>
<dbReference type="OrthoDB" id="6116374at2"/>
<dbReference type="STRING" id="1123010.SAMN02745724_01291"/>
<name>A0A1I1HVH6_9GAMM</name>
<dbReference type="InterPro" id="IPR041215">
    <property type="entry name" value="FlgO_dom"/>
</dbReference>
<sequence>MKNVIISLLFLSLSACESVEKWTQIDRQPVNQAVVTHDETVNPSKDMPKAQYFDENGSYIHDEKYNALKLSSGVNKRFAMGKQRNINHYIRGITHDLIENLTYVNEQTPLAIASFVLMDKELNKAGILGKQMAESFAHEIYKFGIPVIDFKTTDFLRVTPEGDFILSRDFLELKPNLPMEYILLGTLVKHESGYLVNARIVGLQSKAIVASAQGFLPEDITHAIQGSEKKSNFTLE</sequence>
<evidence type="ECO:0000313" key="3">
    <source>
        <dbReference type="Proteomes" id="UP000198862"/>
    </source>
</evidence>